<dbReference type="RefSeq" id="WP_205723506.1">
    <property type="nucleotide sequence ID" value="NZ_CP070608.1"/>
</dbReference>
<feature type="transmembrane region" description="Helical" evidence="1">
    <location>
        <begin position="5"/>
        <end position="21"/>
    </location>
</feature>
<dbReference type="EMBL" id="CP070608">
    <property type="protein sequence ID" value="QSE98993.1"/>
    <property type="molecule type" value="Genomic_DNA"/>
</dbReference>
<dbReference type="AlphaFoldDB" id="A0A974WJM1"/>
<evidence type="ECO:0000256" key="1">
    <source>
        <dbReference type="SAM" id="Phobius"/>
    </source>
</evidence>
<dbReference type="KEGG" id="fuv:JR347_07880"/>
<keyword evidence="1" id="KW-1133">Transmembrane helix</keyword>
<feature type="transmembrane region" description="Helical" evidence="1">
    <location>
        <begin position="55"/>
        <end position="72"/>
    </location>
</feature>
<feature type="transmembrane region" description="Helical" evidence="1">
    <location>
        <begin position="78"/>
        <end position="94"/>
    </location>
</feature>
<protein>
    <submittedName>
        <fullName evidence="2">Uncharacterized protein</fullName>
    </submittedName>
</protein>
<reference evidence="2" key="1">
    <citation type="submission" date="2021-02" db="EMBL/GenBank/DDBJ databases">
        <title>Fulvivirga sp. S481 isolated from sea water.</title>
        <authorList>
            <person name="Bae S.S."/>
            <person name="Baek K."/>
        </authorList>
    </citation>
    <scope>NUCLEOTIDE SEQUENCE</scope>
    <source>
        <strain evidence="2">S481</strain>
    </source>
</reference>
<dbReference type="Proteomes" id="UP000662783">
    <property type="component" value="Chromosome"/>
</dbReference>
<accession>A0A974WJM1</accession>
<feature type="transmembrane region" description="Helical" evidence="1">
    <location>
        <begin position="106"/>
        <end position="125"/>
    </location>
</feature>
<keyword evidence="1" id="KW-0812">Transmembrane</keyword>
<organism evidence="2 3">
    <name type="scientific">Fulvivirga lutea</name>
    <dbReference type="NCBI Taxonomy" id="2810512"/>
    <lineage>
        <taxon>Bacteria</taxon>
        <taxon>Pseudomonadati</taxon>
        <taxon>Bacteroidota</taxon>
        <taxon>Cytophagia</taxon>
        <taxon>Cytophagales</taxon>
        <taxon>Fulvivirgaceae</taxon>
        <taxon>Fulvivirga</taxon>
    </lineage>
</organism>
<keyword evidence="3" id="KW-1185">Reference proteome</keyword>
<name>A0A974WJM1_9BACT</name>
<evidence type="ECO:0000313" key="2">
    <source>
        <dbReference type="EMBL" id="QSE98993.1"/>
    </source>
</evidence>
<proteinExistence type="predicted"/>
<keyword evidence="1" id="KW-0472">Membrane</keyword>
<sequence>MNYELIIYSTILLILGIWFDRLGMRDFYVIFAYLPTWGLMFLLATKKYVKSSTKYVLIGTLLYILLHYVALFIRPVEIIAIVTSSGAVLILILFKKLKESVELNNSDFLIVFVLGGLAFTPWIIANNMTNASISVFFWHLTVGHYLTYLTKRQTSANIP</sequence>
<gene>
    <name evidence="2" type="ORF">JR347_07880</name>
</gene>
<evidence type="ECO:0000313" key="3">
    <source>
        <dbReference type="Proteomes" id="UP000662783"/>
    </source>
</evidence>
<feature type="transmembrane region" description="Helical" evidence="1">
    <location>
        <begin position="27"/>
        <end position="43"/>
    </location>
</feature>
<feature type="transmembrane region" description="Helical" evidence="1">
    <location>
        <begin position="131"/>
        <end position="149"/>
    </location>
</feature>